<evidence type="ECO:0000256" key="3">
    <source>
        <dbReference type="ARBA" id="ARBA00022679"/>
    </source>
</evidence>
<organism evidence="7 8">
    <name type="scientific">Ligilactobacillus salivarius NIAS840</name>
    <dbReference type="NCBI Taxonomy" id="1029822"/>
    <lineage>
        <taxon>Bacteria</taxon>
        <taxon>Bacillati</taxon>
        <taxon>Bacillota</taxon>
        <taxon>Bacilli</taxon>
        <taxon>Lactobacillales</taxon>
        <taxon>Lactobacillaceae</taxon>
        <taxon>Ligilactobacillus</taxon>
    </lineage>
</organism>
<evidence type="ECO:0000259" key="6">
    <source>
        <dbReference type="Pfam" id="PF07669"/>
    </source>
</evidence>
<dbReference type="GO" id="GO:0006304">
    <property type="term" value="P:DNA modification"/>
    <property type="evidence" value="ECO:0007669"/>
    <property type="project" value="InterPro"/>
</dbReference>
<dbReference type="EC" id="2.1.1.72" evidence="1"/>
<evidence type="ECO:0000256" key="1">
    <source>
        <dbReference type="ARBA" id="ARBA00011900"/>
    </source>
</evidence>
<dbReference type="GO" id="GO:0003676">
    <property type="term" value="F:nucleic acid binding"/>
    <property type="evidence" value="ECO:0007669"/>
    <property type="project" value="InterPro"/>
</dbReference>
<dbReference type="RefSeq" id="WP_003706666.1">
    <property type="nucleotide sequence ID" value="NZ_AFMN01000002.1"/>
</dbReference>
<evidence type="ECO:0000313" key="8">
    <source>
        <dbReference type="Proteomes" id="UP000006227"/>
    </source>
</evidence>
<comment type="caution">
    <text evidence="7">The sequence shown here is derived from an EMBL/GenBank/DDBJ whole genome shotgun (WGS) entry which is preliminary data.</text>
</comment>
<evidence type="ECO:0000256" key="4">
    <source>
        <dbReference type="ARBA" id="ARBA00022691"/>
    </source>
</evidence>
<dbReference type="InterPro" id="IPR029063">
    <property type="entry name" value="SAM-dependent_MTases_sf"/>
</dbReference>
<dbReference type="InterPro" id="IPR050953">
    <property type="entry name" value="N4_N6_ade-DNA_methylase"/>
</dbReference>
<dbReference type="PANTHER" id="PTHR33841:SF1">
    <property type="entry name" value="DNA METHYLTRANSFERASE A"/>
    <property type="match status" value="1"/>
</dbReference>
<keyword evidence="4" id="KW-0949">S-adenosyl-L-methionine</keyword>
<keyword evidence="3" id="KW-0808">Transferase</keyword>
<dbReference type="PANTHER" id="PTHR33841">
    <property type="entry name" value="DNA METHYLTRANSFERASE YEEA-RELATED"/>
    <property type="match status" value="1"/>
</dbReference>
<dbReference type="InterPro" id="IPR011639">
    <property type="entry name" value="MethylTrfase_TaqI-like_dom"/>
</dbReference>
<dbReference type="AlphaFoldDB" id="F5VFL4"/>
<proteinExistence type="predicted"/>
<comment type="catalytic activity">
    <reaction evidence="5">
        <text>a 2'-deoxyadenosine in DNA + S-adenosyl-L-methionine = an N(6)-methyl-2'-deoxyadenosine in DNA + S-adenosyl-L-homocysteine + H(+)</text>
        <dbReference type="Rhea" id="RHEA:15197"/>
        <dbReference type="Rhea" id="RHEA-COMP:12418"/>
        <dbReference type="Rhea" id="RHEA-COMP:12419"/>
        <dbReference type="ChEBI" id="CHEBI:15378"/>
        <dbReference type="ChEBI" id="CHEBI:57856"/>
        <dbReference type="ChEBI" id="CHEBI:59789"/>
        <dbReference type="ChEBI" id="CHEBI:90615"/>
        <dbReference type="ChEBI" id="CHEBI:90616"/>
        <dbReference type="EC" id="2.1.1.72"/>
    </reaction>
</comment>
<dbReference type="Pfam" id="PF07669">
    <property type="entry name" value="Eco57I"/>
    <property type="match status" value="1"/>
</dbReference>
<name>F5VFL4_9LACO</name>
<evidence type="ECO:0000256" key="5">
    <source>
        <dbReference type="ARBA" id="ARBA00047942"/>
    </source>
</evidence>
<dbReference type="SUPFAM" id="SSF53335">
    <property type="entry name" value="S-adenosyl-L-methionine-dependent methyltransferases"/>
    <property type="match status" value="1"/>
</dbReference>
<evidence type="ECO:0000313" key="7">
    <source>
        <dbReference type="EMBL" id="EGL98153.1"/>
    </source>
</evidence>
<dbReference type="EMBL" id="AFMN01000002">
    <property type="protein sequence ID" value="EGL98153.1"/>
    <property type="molecule type" value="Genomic_DNA"/>
</dbReference>
<reference evidence="7 8" key="1">
    <citation type="journal article" date="2011" name="J. Bacteriol.">
        <title>Genome Sequence of Lactobacillus salivarius NIAS840, Isolated from Chicken Intestine.</title>
        <authorList>
            <person name="Ham J.S."/>
            <person name="Kim H.W."/>
            <person name="Seol K.H."/>
            <person name="Jang A."/>
            <person name="Jeong S.G."/>
            <person name="Oh M.H."/>
            <person name="Kim D.H."/>
            <person name="Kang D.K."/>
            <person name="Kim G.B."/>
            <person name="Cha C.J."/>
        </authorList>
    </citation>
    <scope>NUCLEOTIDE SEQUENCE [LARGE SCALE GENOMIC DNA]</scope>
    <source>
        <strain evidence="7 8">NIAS840</strain>
    </source>
</reference>
<evidence type="ECO:0000256" key="2">
    <source>
        <dbReference type="ARBA" id="ARBA00022603"/>
    </source>
</evidence>
<keyword evidence="2" id="KW-0489">Methyltransferase</keyword>
<dbReference type="GO" id="GO:0009007">
    <property type="term" value="F:site-specific DNA-methyltransferase (adenine-specific) activity"/>
    <property type="evidence" value="ECO:0007669"/>
    <property type="project" value="UniProtKB-EC"/>
</dbReference>
<dbReference type="PATRIC" id="fig|1029822.3.peg.1579"/>
<feature type="domain" description="Type II methyltransferase M.TaqI-like" evidence="6">
    <location>
        <begin position="553"/>
        <end position="721"/>
    </location>
</feature>
<accession>F5VFL4</accession>
<dbReference type="InterPro" id="IPR002052">
    <property type="entry name" value="DNA_methylase_N6_adenine_CS"/>
</dbReference>
<gene>
    <name evidence="7" type="ORF">NIAS840_01584</name>
</gene>
<dbReference type="Gene3D" id="3.40.50.150">
    <property type="entry name" value="Vaccinia Virus protein VP39"/>
    <property type="match status" value="1"/>
</dbReference>
<dbReference type="GO" id="GO:0032259">
    <property type="term" value="P:methylation"/>
    <property type="evidence" value="ECO:0007669"/>
    <property type="project" value="UniProtKB-KW"/>
</dbReference>
<dbReference type="Proteomes" id="UP000006227">
    <property type="component" value="Unassembled WGS sequence"/>
</dbReference>
<dbReference type="PROSITE" id="PS00092">
    <property type="entry name" value="N6_MTASE"/>
    <property type="match status" value="1"/>
</dbReference>
<sequence length="1169" mass="135062">MNTDSFKDVLNKFMPDDNSISLLADYLGYEVGKNPLDPDGEWKILFSKRVANKNNGVIAIKPEKELNEDTSTMEVRKLSQAALEFSNTLGSSFYVNIIAFIGEKRVVFFKKGEANRDIRLDLNPDNVDKTLYINNLNQLKDENILIEEDIFGLNGGQVTIRISDDVFKRELTTHFLTMINYYRKKMSELITGSSKIRNKLAPLLTEKAKFYLNQGQPGLINLVDEESYRSALSVIVDTIILRQLMRRFLEAYYGEKSFEVDDITLGVGSGTLDEAIASTVKVATQLAEEKEIKKLNQKQTSLTQEISLFDDLFDDEEIKKTSQIEFIDQTGPQTIQELTKKAQKQFELAYAGDLYAGSVSKVINQVEQTISKEMPDFQAKFWNDTNSGNYSFRYEDMPPESLEKQYEQSMSKNVQIKVENDEDGIPIPKVFYGTDEQEQKEKGAYYTDKRFVDYMIEKAVKPEFMRRKDKINQAIKTGSQEQMKKALDYLLDMKVADFTAGGGSFLRGAFVFLADQFKTIYELEIPKALSEQYPFYNQDDGQYQWEKYILEHMIYGVDIDYKAIIISSLTLTLSSLEHHPKDIKLPQLIGRTLIHQNALINSVPYYRRKEVFSKYKKDIAKLIKLKREDFVAFNKLRKKLQDKVISNVGEISKEASFLHIESIELNLPEVYFNEDGSLNEKGGMDVVVGNPPWEKWKPADDDFFNPYAPEVFTDRKKVKKQVKEQAKRKVLQNSRINEKYEQYKERYALGSKYFKDDDNYRYQSWKVNNKSTGGDRNLYILALERFTQLAKPDLDAAILVPDNLVTDAGTTGIRHLLFDNYRVNEFLSFDNGKGIFESVHRSYKFAVLTFDGEERNTSELKTFFYKRDLEDLNKESEKIPYSIDTIKKYSPEEYALFEPKDIDEYHAYIKIRDKFKKIGERDLFSLSNDFHKTNDSKLFKPYDKDEDNLVPLYEGKFMHQFVIKPDEITEGIDREVVVNKIGDDLNEYRLAIRTVAAATNMRTLISTLLPPNVTATHSLHIQRLAKNSSIKEKLFFLGYLNSYVIDFELRSLVSTNITKNYLNQLTIPLPGEVKYADDVTLLVKELLKENTGYYQDLDELVPGDKYKGLDHDELVAKLNALVMLEFGLNRQEILKIMDSFKSAKHAKEVEDMTQLIIDEIQEVGEQDGQ</sequence>
<protein>
    <recommendedName>
        <fullName evidence="1">site-specific DNA-methyltransferase (adenine-specific)</fullName>
        <ecNumber evidence="1">2.1.1.72</ecNumber>
    </recommendedName>
</protein>